<accession>A0AA36BH44</accession>
<feature type="binding site" evidence="6">
    <location>
        <position position="339"/>
    </location>
    <ligand>
        <name>Zn(2+)</name>
        <dbReference type="ChEBI" id="CHEBI:29105"/>
        <label>1</label>
    </ligand>
</feature>
<feature type="region of interest" description="Disordered" evidence="7">
    <location>
        <begin position="74"/>
        <end position="157"/>
    </location>
</feature>
<reference evidence="10" key="1">
    <citation type="submission" date="2023-08" db="EMBL/GenBank/DDBJ databases">
        <authorList>
            <person name="Alioto T."/>
            <person name="Alioto T."/>
            <person name="Gomez Garrido J."/>
        </authorList>
    </citation>
    <scope>NUCLEOTIDE SEQUENCE</scope>
</reference>
<keyword evidence="3" id="KW-0378">Hydrolase</keyword>
<gene>
    <name evidence="10" type="ORF">OCTVUL_1B007606</name>
</gene>
<dbReference type="SUPFAM" id="SSF47090">
    <property type="entry name" value="PGBD-like"/>
    <property type="match status" value="1"/>
</dbReference>
<feature type="binding site" evidence="6">
    <location>
        <position position="337"/>
    </location>
    <ligand>
        <name>Zn(2+)</name>
        <dbReference type="ChEBI" id="CHEBI:29105"/>
        <label>1</label>
    </ligand>
</feature>
<dbReference type="Gene3D" id="3.40.390.10">
    <property type="entry name" value="Collagenase (Catalytic Domain)"/>
    <property type="match status" value="1"/>
</dbReference>
<dbReference type="PRINTS" id="PR00138">
    <property type="entry name" value="MATRIXIN"/>
</dbReference>
<keyword evidence="2 6" id="KW-0479">Metal-binding</keyword>
<dbReference type="GO" id="GO:0005615">
    <property type="term" value="C:extracellular space"/>
    <property type="evidence" value="ECO:0007669"/>
    <property type="project" value="TreeGrafter"/>
</dbReference>
<dbReference type="InterPro" id="IPR021190">
    <property type="entry name" value="Pept_M10A"/>
</dbReference>
<dbReference type="EMBL" id="OX597829">
    <property type="protein sequence ID" value="CAI9734326.1"/>
    <property type="molecule type" value="Genomic_DNA"/>
</dbReference>
<evidence type="ECO:0000256" key="4">
    <source>
        <dbReference type="ARBA" id="ARBA00022833"/>
    </source>
</evidence>
<dbReference type="Gene3D" id="1.10.101.10">
    <property type="entry name" value="PGBD-like superfamily/PGBD"/>
    <property type="match status" value="1"/>
</dbReference>
<dbReference type="GO" id="GO:0030198">
    <property type="term" value="P:extracellular matrix organization"/>
    <property type="evidence" value="ECO:0007669"/>
    <property type="project" value="TreeGrafter"/>
</dbReference>
<feature type="binding site" description="in inhibited form" evidence="6">
    <location>
        <position position="253"/>
    </location>
    <ligand>
        <name>Zn(2+)</name>
        <dbReference type="ChEBI" id="CHEBI:29105"/>
        <label>2</label>
        <note>catalytic</note>
    </ligand>
</feature>
<evidence type="ECO:0000256" key="7">
    <source>
        <dbReference type="SAM" id="MobiDB-lite"/>
    </source>
</evidence>
<evidence type="ECO:0000256" key="5">
    <source>
        <dbReference type="ARBA" id="ARBA00023049"/>
    </source>
</evidence>
<evidence type="ECO:0000259" key="9">
    <source>
        <dbReference type="Pfam" id="PF01471"/>
    </source>
</evidence>
<dbReference type="AlphaFoldDB" id="A0AA36BH44"/>
<feature type="binding site" evidence="6">
    <location>
        <position position="327"/>
    </location>
    <ligand>
        <name>Ca(2+)</name>
        <dbReference type="ChEBI" id="CHEBI:29108"/>
        <label>2</label>
    </ligand>
</feature>
<dbReference type="InterPro" id="IPR036365">
    <property type="entry name" value="PGBD-like_sf"/>
</dbReference>
<dbReference type="InterPro" id="IPR024079">
    <property type="entry name" value="MetalloPept_cat_dom_sf"/>
</dbReference>
<feature type="compositionally biased region" description="Low complexity" evidence="7">
    <location>
        <begin position="348"/>
        <end position="389"/>
    </location>
</feature>
<feature type="domain" description="Peptidoglycan binding-like" evidence="9">
    <location>
        <begin position="201"/>
        <end position="248"/>
    </location>
</feature>
<dbReference type="InterPro" id="IPR001818">
    <property type="entry name" value="Pept_M10_metallopeptidase"/>
</dbReference>
<dbReference type="SUPFAM" id="SSF55486">
    <property type="entry name" value="Metalloproteases ('zincins'), catalytic domain"/>
    <property type="match status" value="1"/>
</dbReference>
<dbReference type="GO" id="GO:0006508">
    <property type="term" value="P:proteolysis"/>
    <property type="evidence" value="ECO:0007669"/>
    <property type="project" value="UniProtKB-KW"/>
</dbReference>
<protein>
    <submittedName>
        <fullName evidence="10">Matrixin family metalloprotease</fullName>
    </submittedName>
</protein>
<sequence>MYSAEGVNFKRFDVAKVIETSGNDNTDDEFDGIVVNQKLAWGQKDDGQNYRDKLSNYRNSKKFENGEYNVEKKQLVEVETENHRSKRDVGKMAVEEGKELTDKKIEENRKASNGKNVKDKKRGNEREENEKAEDVNENGGLRENKKNYVDSKFGDQGNMMDGDIDQDGMTETHGQNIKHQVPELTDATANNVPHVNAYHFLMQFGYIDNSPYSPLSLTNPTTEALKKFQEFANLNVTGEFNTETIKQMSSPRCGVPDMFNGKTVFNFQINRSEIILRYGTRVGSPILATSKRVMRMCIYKATIKEAFDTWETASVLRFHEITNGNADIVISFNYGQHGDSWPFDGAGTPKSTTTVKTTKMTTTSPTTPPTTRATTRATTRPTTPPQTTSVKETARKRCYRLTGGVRDKKFPKILPEFIRSAVVIDDVLLAFSANTVYHLDNDCEILDASDIGTEFPEIGRNVMSAYTVDDKNIVFLKKRSLTLIMKWNREQLGSKFNLNDEHFCDLAHESMNHDLRSKLTCKQLQNSQHCATDYFMFDN</sequence>
<keyword evidence="1" id="KW-0645">Protease</keyword>
<name>A0AA36BH44_OCTVU</name>
<dbReference type="Pfam" id="PF00413">
    <property type="entry name" value="Peptidase_M10"/>
    <property type="match status" value="1"/>
</dbReference>
<comment type="cofactor">
    <cofactor evidence="6">
        <name>Ca(2+)</name>
        <dbReference type="ChEBI" id="CHEBI:29108"/>
    </cofactor>
    <text evidence="6">Can bind about 5 Ca(2+) ions per subunit.</text>
</comment>
<feature type="domain" description="Peptidase M10 metallopeptidase" evidence="8">
    <location>
        <begin position="295"/>
        <end position="348"/>
    </location>
</feature>
<dbReference type="InterPro" id="IPR002477">
    <property type="entry name" value="Peptidoglycan-bd-like"/>
</dbReference>
<evidence type="ECO:0000256" key="1">
    <source>
        <dbReference type="ARBA" id="ARBA00022670"/>
    </source>
</evidence>
<dbReference type="GO" id="GO:0030574">
    <property type="term" value="P:collagen catabolic process"/>
    <property type="evidence" value="ECO:0007669"/>
    <property type="project" value="TreeGrafter"/>
</dbReference>
<evidence type="ECO:0000259" key="8">
    <source>
        <dbReference type="Pfam" id="PF00413"/>
    </source>
</evidence>
<dbReference type="GO" id="GO:0004222">
    <property type="term" value="F:metalloendopeptidase activity"/>
    <property type="evidence" value="ECO:0007669"/>
    <property type="project" value="InterPro"/>
</dbReference>
<dbReference type="InterPro" id="IPR036366">
    <property type="entry name" value="PGBDSf"/>
</dbReference>
<evidence type="ECO:0000256" key="6">
    <source>
        <dbReference type="PIRSR" id="PIRSR621190-2"/>
    </source>
</evidence>
<keyword evidence="6" id="KW-0106">Calcium</keyword>
<evidence type="ECO:0000313" key="11">
    <source>
        <dbReference type="Proteomes" id="UP001162480"/>
    </source>
</evidence>
<feature type="compositionally biased region" description="Basic and acidic residues" evidence="7">
    <location>
        <begin position="122"/>
        <end position="153"/>
    </location>
</feature>
<proteinExistence type="predicted"/>
<keyword evidence="11" id="KW-1185">Reference proteome</keyword>
<organism evidence="10 11">
    <name type="scientific">Octopus vulgaris</name>
    <name type="common">Common octopus</name>
    <dbReference type="NCBI Taxonomy" id="6645"/>
    <lineage>
        <taxon>Eukaryota</taxon>
        <taxon>Metazoa</taxon>
        <taxon>Spiralia</taxon>
        <taxon>Lophotrochozoa</taxon>
        <taxon>Mollusca</taxon>
        <taxon>Cephalopoda</taxon>
        <taxon>Coleoidea</taxon>
        <taxon>Octopodiformes</taxon>
        <taxon>Octopoda</taxon>
        <taxon>Incirrata</taxon>
        <taxon>Octopodidae</taxon>
        <taxon>Octopus</taxon>
    </lineage>
</organism>
<dbReference type="PANTHER" id="PTHR10201">
    <property type="entry name" value="MATRIX METALLOPROTEINASE"/>
    <property type="match status" value="1"/>
</dbReference>
<feature type="binding site" evidence="6">
    <location>
        <position position="344"/>
    </location>
    <ligand>
        <name>Ca(2+)</name>
        <dbReference type="ChEBI" id="CHEBI:29108"/>
        <label>3</label>
    </ligand>
</feature>
<keyword evidence="4 6" id="KW-0862">Zinc</keyword>
<comment type="cofactor">
    <cofactor evidence="6">
        <name>Zn(2+)</name>
        <dbReference type="ChEBI" id="CHEBI:29105"/>
    </cofactor>
    <text evidence="6">Binds 2 Zn(2+) ions per subunit.</text>
</comment>
<evidence type="ECO:0000256" key="2">
    <source>
        <dbReference type="ARBA" id="ARBA00022723"/>
    </source>
</evidence>
<feature type="region of interest" description="Disordered" evidence="7">
    <location>
        <begin position="343"/>
        <end position="392"/>
    </location>
</feature>
<evidence type="ECO:0000313" key="10">
    <source>
        <dbReference type="EMBL" id="CAI9734326.1"/>
    </source>
</evidence>
<feature type="compositionally biased region" description="Basic and acidic residues" evidence="7">
    <location>
        <begin position="74"/>
        <end position="110"/>
    </location>
</feature>
<dbReference type="GO" id="GO:0008270">
    <property type="term" value="F:zinc ion binding"/>
    <property type="evidence" value="ECO:0007669"/>
    <property type="project" value="InterPro"/>
</dbReference>
<dbReference type="PANTHER" id="PTHR10201:SF331">
    <property type="entry name" value="MATRIX METALLOPROTEINASE-14-LIKE ISOFORM X1"/>
    <property type="match status" value="1"/>
</dbReference>
<keyword evidence="5 10" id="KW-0482">Metalloprotease</keyword>
<dbReference type="Pfam" id="PF01471">
    <property type="entry name" value="PG_binding_1"/>
    <property type="match status" value="1"/>
</dbReference>
<feature type="binding site" evidence="6">
    <location>
        <position position="345"/>
    </location>
    <ligand>
        <name>Ca(2+)</name>
        <dbReference type="ChEBI" id="CHEBI:29108"/>
        <label>3</label>
    </ligand>
</feature>
<evidence type="ECO:0000256" key="3">
    <source>
        <dbReference type="ARBA" id="ARBA00022801"/>
    </source>
</evidence>
<dbReference type="GO" id="GO:0031012">
    <property type="term" value="C:extracellular matrix"/>
    <property type="evidence" value="ECO:0007669"/>
    <property type="project" value="InterPro"/>
</dbReference>
<dbReference type="Proteomes" id="UP001162480">
    <property type="component" value="Chromosome 16"/>
</dbReference>